<evidence type="ECO:0000256" key="3">
    <source>
        <dbReference type="ARBA" id="ARBA00022801"/>
    </source>
</evidence>
<evidence type="ECO:0000256" key="8">
    <source>
        <dbReference type="ARBA" id="ARBA00023204"/>
    </source>
</evidence>
<keyword evidence="6" id="KW-0238">DNA-binding</keyword>
<dbReference type="Gene3D" id="2.10.109.10">
    <property type="entry name" value="Umud Fragment, subunit A"/>
    <property type="match status" value="1"/>
</dbReference>
<keyword evidence="13" id="KW-1185">Reference proteome</keyword>
<dbReference type="PANTHER" id="PTHR40661:SF1">
    <property type="entry name" value="HTH CRO_C1-TYPE DOMAIN-CONTAINING PROTEIN"/>
    <property type="match status" value="1"/>
</dbReference>
<comment type="caution">
    <text evidence="12">The sequence shown here is derived from an EMBL/GenBank/DDBJ whole genome shotgun (WGS) entry which is preliminary data.</text>
</comment>
<organism evidence="12 13">
    <name type="scientific">Fumia xinanensis</name>
    <dbReference type="NCBI Taxonomy" id="2763659"/>
    <lineage>
        <taxon>Bacteria</taxon>
        <taxon>Bacillati</taxon>
        <taxon>Bacillota</taxon>
        <taxon>Clostridia</taxon>
        <taxon>Eubacteriales</taxon>
        <taxon>Oscillospiraceae</taxon>
        <taxon>Fumia</taxon>
    </lineage>
</organism>
<keyword evidence="3 10" id="KW-0378">Hydrolase</keyword>
<evidence type="ECO:0000256" key="1">
    <source>
        <dbReference type="ARBA" id="ARBA00007484"/>
    </source>
</evidence>
<dbReference type="SMART" id="SM00530">
    <property type="entry name" value="HTH_XRE"/>
    <property type="match status" value="1"/>
</dbReference>
<dbReference type="InterPro" id="IPR006197">
    <property type="entry name" value="Peptidase_S24_LexA"/>
</dbReference>
<sequence>MADVKALGERIKQRRKELKLTLQDVADNVGVTKSTIQRYETGKIGTPKLPVIQAIARALNVNPAWLVGKSEKMLPAASSATSLAVEKIPLLKLSPEGVFECGDEGFPKFEEYGNGSADFCMKMSGDSMIGARIYDGDIIFVKQQDDVEDGELAAVLIDDEAMLKRVFKLGDRMQLRSENPAYPPIMISDQDSIQVQILGKAVAFQSTIK</sequence>
<evidence type="ECO:0000259" key="11">
    <source>
        <dbReference type="PROSITE" id="PS50943"/>
    </source>
</evidence>
<dbReference type="InterPro" id="IPR001387">
    <property type="entry name" value="Cro/C1-type_HTH"/>
</dbReference>
<dbReference type="Gene3D" id="1.10.260.40">
    <property type="entry name" value="lambda repressor-like DNA-binding domains"/>
    <property type="match status" value="1"/>
</dbReference>
<keyword evidence="5" id="KW-0805">Transcription regulation</keyword>
<dbReference type="PANTHER" id="PTHR40661">
    <property type="match status" value="1"/>
</dbReference>
<evidence type="ECO:0000313" key="12">
    <source>
        <dbReference type="EMBL" id="MBC8559697.1"/>
    </source>
</evidence>
<evidence type="ECO:0000256" key="2">
    <source>
        <dbReference type="ARBA" id="ARBA00022763"/>
    </source>
</evidence>
<dbReference type="GO" id="GO:0009432">
    <property type="term" value="P:SOS response"/>
    <property type="evidence" value="ECO:0007669"/>
    <property type="project" value="UniProtKB-KW"/>
</dbReference>
<feature type="domain" description="HTH cro/C1-type" evidence="11">
    <location>
        <begin position="11"/>
        <end position="66"/>
    </location>
</feature>
<evidence type="ECO:0000256" key="10">
    <source>
        <dbReference type="RuleBase" id="RU003991"/>
    </source>
</evidence>
<dbReference type="AlphaFoldDB" id="A0A926I7C2"/>
<dbReference type="EMBL" id="JACRSV010000001">
    <property type="protein sequence ID" value="MBC8559697.1"/>
    <property type="molecule type" value="Genomic_DNA"/>
</dbReference>
<keyword evidence="7" id="KW-0804">Transcription</keyword>
<comment type="similarity">
    <text evidence="1 10">Belongs to the peptidase S24 family.</text>
</comment>
<dbReference type="GO" id="GO:0006281">
    <property type="term" value="P:DNA repair"/>
    <property type="evidence" value="ECO:0007669"/>
    <property type="project" value="UniProtKB-KW"/>
</dbReference>
<dbReference type="SUPFAM" id="SSF47413">
    <property type="entry name" value="lambda repressor-like DNA-binding domains"/>
    <property type="match status" value="1"/>
</dbReference>
<dbReference type="InterPro" id="IPR039418">
    <property type="entry name" value="LexA-like"/>
</dbReference>
<dbReference type="CDD" id="cd06529">
    <property type="entry name" value="S24_LexA-like"/>
    <property type="match status" value="1"/>
</dbReference>
<protein>
    <submittedName>
        <fullName evidence="12">Helix-turn-helix domain-containing protein</fullName>
    </submittedName>
</protein>
<dbReference type="InterPro" id="IPR036286">
    <property type="entry name" value="LexA/Signal_pep-like_sf"/>
</dbReference>
<dbReference type="Pfam" id="PF01381">
    <property type="entry name" value="HTH_3"/>
    <property type="match status" value="1"/>
</dbReference>
<dbReference type="Proteomes" id="UP000610760">
    <property type="component" value="Unassembled WGS sequence"/>
</dbReference>
<dbReference type="GO" id="GO:0003677">
    <property type="term" value="F:DNA binding"/>
    <property type="evidence" value="ECO:0007669"/>
    <property type="project" value="UniProtKB-KW"/>
</dbReference>
<evidence type="ECO:0000256" key="4">
    <source>
        <dbReference type="ARBA" id="ARBA00022813"/>
    </source>
</evidence>
<evidence type="ECO:0000256" key="6">
    <source>
        <dbReference type="ARBA" id="ARBA00023125"/>
    </source>
</evidence>
<dbReference type="GO" id="GO:0016787">
    <property type="term" value="F:hydrolase activity"/>
    <property type="evidence" value="ECO:0007669"/>
    <property type="project" value="UniProtKB-KW"/>
</dbReference>
<dbReference type="PROSITE" id="PS50943">
    <property type="entry name" value="HTH_CROC1"/>
    <property type="match status" value="1"/>
</dbReference>
<keyword evidence="9" id="KW-0742">SOS response</keyword>
<evidence type="ECO:0000256" key="7">
    <source>
        <dbReference type="ARBA" id="ARBA00023163"/>
    </source>
</evidence>
<accession>A0A926I7C2</accession>
<keyword evidence="4 10" id="KW-0068">Autocatalytic cleavage</keyword>
<evidence type="ECO:0000256" key="9">
    <source>
        <dbReference type="ARBA" id="ARBA00023236"/>
    </source>
</evidence>
<gene>
    <name evidence="12" type="ORF">H8710_06365</name>
</gene>
<dbReference type="InterPro" id="IPR015927">
    <property type="entry name" value="Peptidase_S24_S26A/B/C"/>
</dbReference>
<dbReference type="Pfam" id="PF00717">
    <property type="entry name" value="Peptidase_S24"/>
    <property type="match status" value="1"/>
</dbReference>
<keyword evidence="8" id="KW-0234">DNA repair</keyword>
<keyword evidence="2" id="KW-0227">DNA damage</keyword>
<evidence type="ECO:0000256" key="5">
    <source>
        <dbReference type="ARBA" id="ARBA00023015"/>
    </source>
</evidence>
<reference evidence="12" key="1">
    <citation type="submission" date="2020-08" db="EMBL/GenBank/DDBJ databases">
        <title>Genome public.</title>
        <authorList>
            <person name="Liu C."/>
            <person name="Sun Q."/>
        </authorList>
    </citation>
    <scope>NUCLEOTIDE SEQUENCE</scope>
    <source>
        <strain evidence="12">NSJ-33</strain>
    </source>
</reference>
<dbReference type="InterPro" id="IPR010982">
    <property type="entry name" value="Lambda_DNA-bd_dom_sf"/>
</dbReference>
<proteinExistence type="inferred from homology"/>
<dbReference type="CDD" id="cd00093">
    <property type="entry name" value="HTH_XRE"/>
    <property type="match status" value="1"/>
</dbReference>
<dbReference type="GO" id="GO:0006355">
    <property type="term" value="P:regulation of DNA-templated transcription"/>
    <property type="evidence" value="ECO:0007669"/>
    <property type="project" value="InterPro"/>
</dbReference>
<dbReference type="RefSeq" id="WP_249294614.1">
    <property type="nucleotide sequence ID" value="NZ_JACRSV010000001.1"/>
</dbReference>
<evidence type="ECO:0000313" key="13">
    <source>
        <dbReference type="Proteomes" id="UP000610760"/>
    </source>
</evidence>
<dbReference type="PRINTS" id="PR00726">
    <property type="entry name" value="LEXASERPTASE"/>
</dbReference>
<dbReference type="SUPFAM" id="SSF51306">
    <property type="entry name" value="LexA/Signal peptidase"/>
    <property type="match status" value="1"/>
</dbReference>
<name>A0A926I7C2_9FIRM</name>